<dbReference type="OrthoDB" id="9766450at2"/>
<dbReference type="PANTHER" id="PTHR43245:SF13">
    <property type="entry name" value="UDP-D-APIOSE_UDP-D-XYLOSE SYNTHASE 2"/>
    <property type="match status" value="1"/>
</dbReference>
<dbReference type="Pfam" id="PF01370">
    <property type="entry name" value="Epimerase"/>
    <property type="match status" value="1"/>
</dbReference>
<dbReference type="Proteomes" id="UP000295210">
    <property type="component" value="Unassembled WGS sequence"/>
</dbReference>
<dbReference type="PANTHER" id="PTHR43245">
    <property type="entry name" value="BIFUNCTIONAL POLYMYXIN RESISTANCE PROTEIN ARNA"/>
    <property type="match status" value="1"/>
</dbReference>
<protein>
    <submittedName>
        <fullName evidence="2">UDP-glucose 4-epimerase</fullName>
    </submittedName>
</protein>
<comment type="caution">
    <text evidence="2">The sequence shown here is derived from an EMBL/GenBank/DDBJ whole genome shotgun (WGS) entry which is preliminary data.</text>
</comment>
<dbReference type="Gene3D" id="3.40.50.720">
    <property type="entry name" value="NAD(P)-binding Rossmann-like Domain"/>
    <property type="match status" value="1"/>
</dbReference>
<dbReference type="RefSeq" id="WP_131991390.1">
    <property type="nucleotide sequence ID" value="NZ_SMGK01000001.1"/>
</dbReference>
<sequence>MARFCITGSAGFIGSSLARYLVSQGHEVIGIDNLITGRLENLQDVRDEMEFHCLDVRDRDSVTPLLKGVDVVFHEAALPSVPKSILDPVASHGANIEGTFALLLAARDAGVRRVVYAASSSAYGESPSLPKHEEMPTSPISPYAVQKLAGEHYMQSFARVYGMETVSLRYFNVFGPYQAADSPYSGVLAKFITGMLAQTAPTIYGDGSQSRDFTYIDNVIAANMLAASAAANSVSGKVYNVACGQRYSLLETCNLLMPITGYQCQPIFAAARNGDIQHSMADISKARRDLGYEPSVSFEEGLRKTVAWYSQNDGAANRPAVSIAI</sequence>
<accession>A0A4R1LAR5</accession>
<name>A0A4R1LAR5_9BACT</name>
<dbReference type="InterPro" id="IPR050177">
    <property type="entry name" value="Lipid_A_modif_metabolic_enz"/>
</dbReference>
<reference evidence="2 3" key="1">
    <citation type="submission" date="2019-03" db="EMBL/GenBank/DDBJ databases">
        <title>Genomic Encyclopedia of Type Strains, Phase IV (KMG-IV): sequencing the most valuable type-strain genomes for metagenomic binning, comparative biology and taxonomic classification.</title>
        <authorList>
            <person name="Goeker M."/>
        </authorList>
    </citation>
    <scope>NUCLEOTIDE SEQUENCE [LARGE SCALE GENOMIC DNA]</scope>
    <source>
        <strain evidence="2 3">DSM 103428</strain>
    </source>
</reference>
<dbReference type="CDD" id="cd05256">
    <property type="entry name" value="UDP_AE_SDR_e"/>
    <property type="match status" value="1"/>
</dbReference>
<evidence type="ECO:0000313" key="2">
    <source>
        <dbReference type="EMBL" id="TCK75546.1"/>
    </source>
</evidence>
<evidence type="ECO:0000259" key="1">
    <source>
        <dbReference type="Pfam" id="PF01370"/>
    </source>
</evidence>
<dbReference type="Gene3D" id="3.90.25.10">
    <property type="entry name" value="UDP-galactose 4-epimerase, domain 1"/>
    <property type="match status" value="1"/>
</dbReference>
<evidence type="ECO:0000313" key="3">
    <source>
        <dbReference type="Proteomes" id="UP000295210"/>
    </source>
</evidence>
<dbReference type="PRINTS" id="PR01713">
    <property type="entry name" value="NUCEPIMERASE"/>
</dbReference>
<dbReference type="AlphaFoldDB" id="A0A4R1LAR5"/>
<feature type="domain" description="NAD-dependent epimerase/dehydratase" evidence="1">
    <location>
        <begin position="5"/>
        <end position="242"/>
    </location>
</feature>
<proteinExistence type="predicted"/>
<organism evidence="2 3">
    <name type="scientific">Acidipila rosea</name>
    <dbReference type="NCBI Taxonomy" id="768535"/>
    <lineage>
        <taxon>Bacteria</taxon>
        <taxon>Pseudomonadati</taxon>
        <taxon>Acidobacteriota</taxon>
        <taxon>Terriglobia</taxon>
        <taxon>Terriglobales</taxon>
        <taxon>Acidobacteriaceae</taxon>
        <taxon>Acidipila</taxon>
    </lineage>
</organism>
<keyword evidence="3" id="KW-1185">Reference proteome</keyword>
<dbReference type="SUPFAM" id="SSF51735">
    <property type="entry name" value="NAD(P)-binding Rossmann-fold domains"/>
    <property type="match status" value="1"/>
</dbReference>
<dbReference type="InterPro" id="IPR001509">
    <property type="entry name" value="Epimerase_deHydtase"/>
</dbReference>
<dbReference type="InterPro" id="IPR036291">
    <property type="entry name" value="NAD(P)-bd_dom_sf"/>
</dbReference>
<gene>
    <name evidence="2" type="ORF">C7378_0531</name>
</gene>
<dbReference type="EMBL" id="SMGK01000001">
    <property type="protein sequence ID" value="TCK75546.1"/>
    <property type="molecule type" value="Genomic_DNA"/>
</dbReference>